<dbReference type="RefSeq" id="WP_129967733.1">
    <property type="nucleotide sequence ID" value="NZ_JACCEW010000001.1"/>
</dbReference>
<organism evidence="2 3">
    <name type="scientific">Allopusillimonas soli</name>
    <dbReference type="NCBI Taxonomy" id="659016"/>
    <lineage>
        <taxon>Bacteria</taxon>
        <taxon>Pseudomonadati</taxon>
        <taxon>Pseudomonadota</taxon>
        <taxon>Betaproteobacteria</taxon>
        <taxon>Burkholderiales</taxon>
        <taxon>Alcaligenaceae</taxon>
        <taxon>Allopusillimonas</taxon>
    </lineage>
</organism>
<dbReference type="AlphaFoldDB" id="A0A853FB52"/>
<dbReference type="InterPro" id="IPR040704">
    <property type="entry name" value="HEPN_AbiU2"/>
</dbReference>
<gene>
    <name evidence="2" type="ORF">H0A68_02765</name>
</gene>
<protein>
    <recommendedName>
        <fullName evidence="1">HEPN AbiU2-like domain-containing protein</fullName>
    </recommendedName>
</protein>
<evidence type="ECO:0000259" key="1">
    <source>
        <dbReference type="Pfam" id="PF18734"/>
    </source>
</evidence>
<evidence type="ECO:0000313" key="3">
    <source>
        <dbReference type="Proteomes" id="UP000580517"/>
    </source>
</evidence>
<comment type="caution">
    <text evidence="2">The sequence shown here is derived from an EMBL/GenBank/DDBJ whole genome shotgun (WGS) entry which is preliminary data.</text>
</comment>
<sequence length="174" mass="19729">MDSAIGAKAHYEIWWAQASEAKPHLLRVMNAHSDFFRASYNAHYTAFFVHFAHLFDPRPDSSSIPTYFSAIRATADPMVLAALEAEFENLFVRARPLVIARHKTVAHVDARLTEKDVFAPLKITWNEVRDIIYESVQFVAKLASSDSGSLGIPRDRRLIEVTLKMIRALDKSDI</sequence>
<feature type="domain" description="HEPN AbiU2-like" evidence="1">
    <location>
        <begin position="5"/>
        <end position="143"/>
    </location>
</feature>
<keyword evidence="3" id="KW-1185">Reference proteome</keyword>
<dbReference type="EMBL" id="JACCEW010000001">
    <property type="protein sequence ID" value="NYT35781.1"/>
    <property type="molecule type" value="Genomic_DNA"/>
</dbReference>
<reference evidence="2 3" key="1">
    <citation type="submission" date="2020-07" db="EMBL/GenBank/DDBJ databases">
        <title>Taxonomic revisions and descriptions of new bacterial species based on genomic comparisons in the high-G+C-content subgroup of the family Alcaligenaceae.</title>
        <authorList>
            <person name="Szabo A."/>
            <person name="Felfoldi T."/>
        </authorList>
    </citation>
    <scope>NUCLEOTIDE SEQUENCE [LARGE SCALE GENOMIC DNA]</scope>
    <source>
        <strain evidence="2 3">DSM 25264</strain>
    </source>
</reference>
<dbReference type="Pfam" id="PF18734">
    <property type="entry name" value="HEPN_AbiU2"/>
    <property type="match status" value="1"/>
</dbReference>
<evidence type="ECO:0000313" key="2">
    <source>
        <dbReference type="EMBL" id="NYT35781.1"/>
    </source>
</evidence>
<dbReference type="Proteomes" id="UP000580517">
    <property type="component" value="Unassembled WGS sequence"/>
</dbReference>
<accession>A0A853FB52</accession>
<proteinExistence type="predicted"/>
<name>A0A853FB52_9BURK</name>